<comment type="caution">
    <text evidence="17">The sequence shown here is derived from an EMBL/GenBank/DDBJ whole genome shotgun (WGS) entry which is preliminary data.</text>
</comment>
<dbReference type="EC" id="2.7.1.33" evidence="6 16"/>
<dbReference type="SUPFAM" id="SSF53067">
    <property type="entry name" value="Actin-like ATPase domain"/>
    <property type="match status" value="2"/>
</dbReference>
<dbReference type="RefSeq" id="WP_400877631.1">
    <property type="nucleotide sequence ID" value="NZ_JBIWXY010000001.1"/>
</dbReference>
<dbReference type="Proteomes" id="UP001617669">
    <property type="component" value="Unassembled WGS sequence"/>
</dbReference>
<keyword evidence="7 16" id="KW-0963">Cytoplasm</keyword>
<keyword evidence="10 16" id="KW-0418">Kinase</keyword>
<keyword evidence="12 16" id="KW-0630">Potassium</keyword>
<name>A0ABW8GHF8_9PROT</name>
<evidence type="ECO:0000256" key="5">
    <source>
        <dbReference type="ARBA" id="ARBA00011738"/>
    </source>
</evidence>
<dbReference type="HAMAP" id="MF_01274">
    <property type="entry name" value="Pantothen_kinase_3"/>
    <property type="match status" value="1"/>
</dbReference>
<feature type="binding site" evidence="16">
    <location>
        <position position="120"/>
    </location>
    <ligand>
        <name>ATP</name>
        <dbReference type="ChEBI" id="CHEBI:30616"/>
    </ligand>
</feature>
<gene>
    <name evidence="16" type="primary">coaX</name>
    <name evidence="17" type="ORF">ACIKP9_00040</name>
</gene>
<dbReference type="CDD" id="cd24015">
    <property type="entry name" value="ASKHA_NBD_PanK-III"/>
    <property type="match status" value="1"/>
</dbReference>
<comment type="cofactor">
    <cofactor evidence="2">
        <name>K(+)</name>
        <dbReference type="ChEBI" id="CHEBI:29103"/>
    </cofactor>
</comment>
<comment type="pathway">
    <text evidence="4 16">Cofactor biosynthesis; coenzyme A biosynthesis; CoA from (R)-pantothenate: step 1/5.</text>
</comment>
<dbReference type="Pfam" id="PF03309">
    <property type="entry name" value="Pan_kinase"/>
    <property type="match status" value="1"/>
</dbReference>
<dbReference type="PANTHER" id="PTHR34265:SF1">
    <property type="entry name" value="TYPE III PANTOTHENATE KINASE"/>
    <property type="match status" value="1"/>
</dbReference>
<sequence>MGSLLVIDAGNTRTKWAVLQYENGAILQHGVMDRHEVPTAWHGCDAVAVANVAGQARHDMLKELLKPLGLPVRWHASTAHACGLSNGYTIPEQLGVDRWAAMVGAWQHYQRSCVVVNAGTALTVDMIEKTSPGQARFIGGIIVPGMKLIQNSIVNAAANIGEIHGVFQDFPLSTQDAVYSGSLYALAGAVDNLVQLLSEHCGHVVPCMLSGGDAATLLPLLQKHVLAREYQLEDHLVLQGLWYLERELS</sequence>
<evidence type="ECO:0000313" key="17">
    <source>
        <dbReference type="EMBL" id="MFJ5444609.1"/>
    </source>
</evidence>
<dbReference type="EMBL" id="JBIWXY010000001">
    <property type="protein sequence ID" value="MFJ5444609.1"/>
    <property type="molecule type" value="Genomic_DNA"/>
</dbReference>
<comment type="function">
    <text evidence="16">Catalyzes the phosphorylation of pantothenate (Pan), the first step in CoA biosynthesis.</text>
</comment>
<evidence type="ECO:0000256" key="12">
    <source>
        <dbReference type="ARBA" id="ARBA00022958"/>
    </source>
</evidence>
<organism evidence="17 18">
    <name type="scientific">Methylobacillus methanolivorans</name>
    <dbReference type="NCBI Taxonomy" id="1848927"/>
    <lineage>
        <taxon>Bacteria</taxon>
        <taxon>Pseudomonadati</taxon>
        <taxon>Pseudomonadota</taxon>
        <taxon>Betaproteobacteria</taxon>
        <taxon>Nitrosomonadales</taxon>
        <taxon>Methylophilaceae</taxon>
        <taxon>Methylobacillus</taxon>
    </lineage>
</organism>
<reference evidence="17 18" key="1">
    <citation type="submission" date="2024-11" db="EMBL/GenBank/DDBJ databases">
        <authorList>
            <person name="Kaparullina E.N."/>
            <person name="Delegan Y.A."/>
            <person name="Doronina N.V."/>
        </authorList>
    </citation>
    <scope>NUCLEOTIDE SEQUENCE [LARGE SCALE GENOMIC DNA]</scope>
    <source>
        <strain evidence="17 18">7sh_L</strain>
    </source>
</reference>
<comment type="cofactor">
    <cofactor evidence="16">
        <name>NH4(+)</name>
        <dbReference type="ChEBI" id="CHEBI:28938"/>
    </cofactor>
    <cofactor evidence="16">
        <name>K(+)</name>
        <dbReference type="ChEBI" id="CHEBI:29103"/>
    </cofactor>
    <text evidence="16">A monovalent cation. Ammonium or potassium.</text>
</comment>
<feature type="binding site" evidence="16">
    <location>
        <begin position="95"/>
        <end position="98"/>
    </location>
    <ligand>
        <name>substrate</name>
    </ligand>
</feature>
<feature type="binding site" evidence="16">
    <location>
        <position position="174"/>
    </location>
    <ligand>
        <name>substrate</name>
    </ligand>
</feature>
<keyword evidence="13 16" id="KW-0173">Coenzyme A biosynthesis</keyword>
<keyword evidence="9 16" id="KW-0547">Nucleotide-binding</keyword>
<accession>A0ABW8GHF8</accession>
<evidence type="ECO:0000256" key="14">
    <source>
        <dbReference type="ARBA" id="ARBA00038036"/>
    </source>
</evidence>
<evidence type="ECO:0000256" key="10">
    <source>
        <dbReference type="ARBA" id="ARBA00022777"/>
    </source>
</evidence>
<comment type="subunit">
    <text evidence="5 16">Homodimer.</text>
</comment>
<dbReference type="InterPro" id="IPR043129">
    <property type="entry name" value="ATPase_NBD"/>
</dbReference>
<evidence type="ECO:0000256" key="6">
    <source>
        <dbReference type="ARBA" id="ARBA00012102"/>
    </source>
</evidence>
<keyword evidence="8 16" id="KW-0808">Transferase</keyword>
<evidence type="ECO:0000256" key="13">
    <source>
        <dbReference type="ARBA" id="ARBA00022993"/>
    </source>
</evidence>
<comment type="catalytic activity">
    <reaction evidence="1 16">
        <text>(R)-pantothenate + ATP = (R)-4'-phosphopantothenate + ADP + H(+)</text>
        <dbReference type="Rhea" id="RHEA:16373"/>
        <dbReference type="ChEBI" id="CHEBI:10986"/>
        <dbReference type="ChEBI" id="CHEBI:15378"/>
        <dbReference type="ChEBI" id="CHEBI:29032"/>
        <dbReference type="ChEBI" id="CHEBI:30616"/>
        <dbReference type="ChEBI" id="CHEBI:456216"/>
        <dbReference type="EC" id="2.7.1.33"/>
    </reaction>
</comment>
<evidence type="ECO:0000313" key="18">
    <source>
        <dbReference type="Proteomes" id="UP001617669"/>
    </source>
</evidence>
<evidence type="ECO:0000256" key="3">
    <source>
        <dbReference type="ARBA" id="ARBA00004496"/>
    </source>
</evidence>
<dbReference type="InterPro" id="IPR004619">
    <property type="entry name" value="Type_III_PanK"/>
</dbReference>
<evidence type="ECO:0000256" key="4">
    <source>
        <dbReference type="ARBA" id="ARBA00005225"/>
    </source>
</evidence>
<feature type="binding site" evidence="16">
    <location>
        <begin position="8"/>
        <end position="15"/>
    </location>
    <ligand>
        <name>ATP</name>
        <dbReference type="ChEBI" id="CHEBI:30616"/>
    </ligand>
</feature>
<dbReference type="NCBIfam" id="TIGR00671">
    <property type="entry name" value="baf"/>
    <property type="match status" value="1"/>
</dbReference>
<feature type="binding site" evidence="16">
    <location>
        <position position="88"/>
    </location>
    <ligand>
        <name>substrate</name>
    </ligand>
</feature>
<dbReference type="Gene3D" id="3.30.420.40">
    <property type="match status" value="2"/>
</dbReference>
<evidence type="ECO:0000256" key="9">
    <source>
        <dbReference type="ARBA" id="ARBA00022741"/>
    </source>
</evidence>
<protein>
    <recommendedName>
        <fullName evidence="15 16">Type III pantothenate kinase</fullName>
        <ecNumber evidence="6 16">2.7.1.33</ecNumber>
    </recommendedName>
    <alternativeName>
        <fullName evidence="16">PanK-III</fullName>
    </alternativeName>
    <alternativeName>
        <fullName evidence="16">Pantothenic acid kinase</fullName>
    </alternativeName>
</protein>
<evidence type="ECO:0000256" key="8">
    <source>
        <dbReference type="ARBA" id="ARBA00022679"/>
    </source>
</evidence>
<proteinExistence type="inferred from homology"/>
<feature type="active site" description="Proton acceptor" evidence="16">
    <location>
        <position position="97"/>
    </location>
</feature>
<evidence type="ECO:0000256" key="1">
    <source>
        <dbReference type="ARBA" id="ARBA00001206"/>
    </source>
</evidence>
<dbReference type="GO" id="GO:0004594">
    <property type="term" value="F:pantothenate kinase activity"/>
    <property type="evidence" value="ECO:0007669"/>
    <property type="project" value="UniProtKB-EC"/>
</dbReference>
<comment type="caution">
    <text evidence="16">Lacks conserved residue(s) required for the propagation of feature annotation.</text>
</comment>
<comment type="subcellular location">
    <subcellularLocation>
        <location evidence="3 16">Cytoplasm</location>
    </subcellularLocation>
</comment>
<evidence type="ECO:0000256" key="15">
    <source>
        <dbReference type="ARBA" id="ARBA00040883"/>
    </source>
</evidence>
<keyword evidence="18" id="KW-1185">Reference proteome</keyword>
<keyword evidence="11 16" id="KW-0067">ATP-binding</keyword>
<evidence type="ECO:0000256" key="7">
    <source>
        <dbReference type="ARBA" id="ARBA00022490"/>
    </source>
</evidence>
<evidence type="ECO:0000256" key="2">
    <source>
        <dbReference type="ARBA" id="ARBA00001958"/>
    </source>
</evidence>
<evidence type="ECO:0000256" key="11">
    <source>
        <dbReference type="ARBA" id="ARBA00022840"/>
    </source>
</evidence>
<dbReference type="PANTHER" id="PTHR34265">
    <property type="entry name" value="TYPE III PANTOTHENATE KINASE"/>
    <property type="match status" value="1"/>
</dbReference>
<evidence type="ECO:0000256" key="16">
    <source>
        <dbReference type="HAMAP-Rule" id="MF_01274"/>
    </source>
</evidence>
<comment type="similarity">
    <text evidence="14 16">Belongs to the type III pantothenate kinase family.</text>
</comment>